<sequence length="403" mass="42998">MSQSVHLAARMSAVQPSPTIAITRLANELRRQGRDIIGLSQGEPDFDTPDHVKAAAKAAIDAGQTKYTDVDGTPELKRAIVEKFQRENGLTYTPAQISVGTGGKQVLYNALCATLDEGDEVIIPAPYWVSYPDMVRLAGGVPVTVACGEDDGFKLTAAGLQAVITPRTRWLVLNSPSNPTGAGYTAAELRALADVLLQHPQVMILTDDMYEHIRYDGWEFVTIGAVEPRLLDRTLTCNGVSKAYAMTGWRIGYAGGPEALIRAMATIQSQSTTNPSSVSQAAAVAALTGPLEFLAERNAVFQNRRDLCLTAFNSIDGLSCRTPDGAFYLFPSCAGMIGRRRPDGRVIGSDVDFATFLLEDAGVAVVPGSAFGLAPYFRISFATATERLETACARIAAACATLA</sequence>
<dbReference type="PANTHER" id="PTHR46383:SF1">
    <property type="entry name" value="ASPARTATE AMINOTRANSFERASE"/>
    <property type="match status" value="1"/>
</dbReference>
<evidence type="ECO:0000256" key="1">
    <source>
        <dbReference type="ARBA" id="ARBA00001933"/>
    </source>
</evidence>
<evidence type="ECO:0000313" key="11">
    <source>
        <dbReference type="Proteomes" id="UP000544872"/>
    </source>
</evidence>
<dbReference type="InterPro" id="IPR004838">
    <property type="entry name" value="NHTrfase_class1_PyrdxlP-BS"/>
</dbReference>
<gene>
    <name evidence="10" type="ORF">FHS48_002627</name>
</gene>
<comment type="catalytic activity">
    <reaction evidence="7">
        <text>L-aspartate + 2-oxoglutarate = oxaloacetate + L-glutamate</text>
        <dbReference type="Rhea" id="RHEA:21824"/>
        <dbReference type="ChEBI" id="CHEBI:16452"/>
        <dbReference type="ChEBI" id="CHEBI:16810"/>
        <dbReference type="ChEBI" id="CHEBI:29985"/>
        <dbReference type="ChEBI" id="CHEBI:29991"/>
        <dbReference type="EC" id="2.6.1.1"/>
    </reaction>
</comment>
<dbReference type="GO" id="GO:0006520">
    <property type="term" value="P:amino acid metabolic process"/>
    <property type="evidence" value="ECO:0007669"/>
    <property type="project" value="InterPro"/>
</dbReference>
<comment type="cofactor">
    <cofactor evidence="1 8">
        <name>pyridoxal 5'-phosphate</name>
        <dbReference type="ChEBI" id="CHEBI:597326"/>
    </cofactor>
</comment>
<dbReference type="EC" id="2.6.1.-" evidence="8"/>
<dbReference type="Pfam" id="PF00155">
    <property type="entry name" value="Aminotran_1_2"/>
    <property type="match status" value="1"/>
</dbReference>
<evidence type="ECO:0000259" key="9">
    <source>
        <dbReference type="Pfam" id="PF00155"/>
    </source>
</evidence>
<dbReference type="AlphaFoldDB" id="A0A7W9ZH72"/>
<evidence type="ECO:0000256" key="6">
    <source>
        <dbReference type="ARBA" id="ARBA00022898"/>
    </source>
</evidence>
<keyword evidence="6" id="KW-0663">Pyridoxal phosphate</keyword>
<comment type="similarity">
    <text evidence="2 8">Belongs to the class-I pyridoxal-phosphate-dependent aminotransferase family.</text>
</comment>
<name>A0A7W9ZH72_NOVIT</name>
<dbReference type="Gene3D" id="3.40.640.10">
    <property type="entry name" value="Type I PLP-dependent aspartate aminotransferase-like (Major domain)"/>
    <property type="match status" value="1"/>
</dbReference>
<dbReference type="FunFam" id="3.40.640.10:FF:000033">
    <property type="entry name" value="Aspartate aminotransferase"/>
    <property type="match status" value="1"/>
</dbReference>
<comment type="caution">
    <text evidence="10">The sequence shown here is derived from an EMBL/GenBank/DDBJ whole genome shotgun (WGS) entry which is preliminary data.</text>
</comment>
<dbReference type="CDD" id="cd00609">
    <property type="entry name" value="AAT_like"/>
    <property type="match status" value="1"/>
</dbReference>
<accession>A0A7W9ZH72</accession>
<keyword evidence="4 8" id="KW-0032">Aminotransferase</keyword>
<reference evidence="10 11" key="1">
    <citation type="submission" date="2020-08" db="EMBL/GenBank/DDBJ databases">
        <title>Genomic Encyclopedia of Type Strains, Phase IV (KMG-IV): sequencing the most valuable type-strain genomes for metagenomic binning, comparative biology and taxonomic classification.</title>
        <authorList>
            <person name="Goeker M."/>
        </authorList>
    </citation>
    <scope>NUCLEOTIDE SEQUENCE [LARGE SCALE GENOMIC DNA]</scope>
    <source>
        <strain evidence="10 11">DSM 11590</strain>
    </source>
</reference>
<dbReference type="PROSITE" id="PS00105">
    <property type="entry name" value="AA_TRANSFER_CLASS_1"/>
    <property type="match status" value="1"/>
</dbReference>
<evidence type="ECO:0000256" key="2">
    <source>
        <dbReference type="ARBA" id="ARBA00007441"/>
    </source>
</evidence>
<evidence type="ECO:0000256" key="5">
    <source>
        <dbReference type="ARBA" id="ARBA00022679"/>
    </source>
</evidence>
<keyword evidence="11" id="KW-1185">Reference proteome</keyword>
<keyword evidence="5 8" id="KW-0808">Transferase</keyword>
<evidence type="ECO:0000256" key="4">
    <source>
        <dbReference type="ARBA" id="ARBA00022576"/>
    </source>
</evidence>
<dbReference type="GO" id="GO:0004069">
    <property type="term" value="F:L-aspartate:2-oxoglutarate aminotransferase activity"/>
    <property type="evidence" value="ECO:0007669"/>
    <property type="project" value="UniProtKB-EC"/>
</dbReference>
<evidence type="ECO:0000256" key="7">
    <source>
        <dbReference type="ARBA" id="ARBA00049185"/>
    </source>
</evidence>
<dbReference type="SUPFAM" id="SSF53383">
    <property type="entry name" value="PLP-dependent transferases"/>
    <property type="match status" value="1"/>
</dbReference>
<dbReference type="Proteomes" id="UP000544872">
    <property type="component" value="Unassembled WGS sequence"/>
</dbReference>
<organism evidence="10 11">
    <name type="scientific">Novispirillum itersonii</name>
    <name type="common">Aquaspirillum itersonii</name>
    <dbReference type="NCBI Taxonomy" id="189"/>
    <lineage>
        <taxon>Bacteria</taxon>
        <taxon>Pseudomonadati</taxon>
        <taxon>Pseudomonadota</taxon>
        <taxon>Alphaproteobacteria</taxon>
        <taxon>Rhodospirillales</taxon>
        <taxon>Novispirillaceae</taxon>
        <taxon>Novispirillum</taxon>
    </lineage>
</organism>
<evidence type="ECO:0000256" key="3">
    <source>
        <dbReference type="ARBA" id="ARBA00011738"/>
    </source>
</evidence>
<dbReference type="InterPro" id="IPR015421">
    <property type="entry name" value="PyrdxlP-dep_Trfase_major"/>
</dbReference>
<evidence type="ECO:0000256" key="8">
    <source>
        <dbReference type="RuleBase" id="RU000481"/>
    </source>
</evidence>
<comment type="subunit">
    <text evidence="3">Homodimer.</text>
</comment>
<dbReference type="GO" id="GO:0030170">
    <property type="term" value="F:pyridoxal phosphate binding"/>
    <property type="evidence" value="ECO:0007669"/>
    <property type="project" value="InterPro"/>
</dbReference>
<dbReference type="PANTHER" id="PTHR46383">
    <property type="entry name" value="ASPARTATE AMINOTRANSFERASE"/>
    <property type="match status" value="1"/>
</dbReference>
<dbReference type="InterPro" id="IPR050596">
    <property type="entry name" value="AspAT/PAT-like"/>
</dbReference>
<dbReference type="InterPro" id="IPR015424">
    <property type="entry name" value="PyrdxlP-dep_Trfase"/>
</dbReference>
<protein>
    <recommendedName>
        <fullName evidence="8">Aminotransferase</fullName>
        <ecNumber evidence="8">2.6.1.-</ecNumber>
    </recommendedName>
</protein>
<dbReference type="InterPro" id="IPR004839">
    <property type="entry name" value="Aminotransferase_I/II_large"/>
</dbReference>
<dbReference type="RefSeq" id="WP_184264015.1">
    <property type="nucleotide sequence ID" value="NZ_JACIIX010000010.1"/>
</dbReference>
<feature type="domain" description="Aminotransferase class I/classII large" evidence="9">
    <location>
        <begin position="35"/>
        <end position="395"/>
    </location>
</feature>
<evidence type="ECO:0000313" key="10">
    <source>
        <dbReference type="EMBL" id="MBB6211190.1"/>
    </source>
</evidence>
<dbReference type="EMBL" id="JACIIX010000010">
    <property type="protein sequence ID" value="MBB6211190.1"/>
    <property type="molecule type" value="Genomic_DNA"/>
</dbReference>
<dbReference type="Gene3D" id="3.90.1150.10">
    <property type="entry name" value="Aspartate Aminotransferase, domain 1"/>
    <property type="match status" value="1"/>
</dbReference>
<dbReference type="InterPro" id="IPR015422">
    <property type="entry name" value="PyrdxlP-dep_Trfase_small"/>
</dbReference>
<proteinExistence type="inferred from homology"/>